<feature type="region of interest" description="Disordered" evidence="2">
    <location>
        <begin position="89"/>
        <end position="112"/>
    </location>
</feature>
<evidence type="ECO:0000313" key="4">
    <source>
        <dbReference type="Proteomes" id="UP001377567"/>
    </source>
</evidence>
<sequence length="197" mass="22926">MSNDRSSDVYRRLQISPSKNNHLKKPALRLSPRRVYRVNDINYTPSQAHRDRISKHLTQSLDRDAKLFIPPISPTHSILSRIGENAKSERRLLQDTSNKDKSRKEITQRGPTTNLLQRLREESSRVEDNINSKDQSVSVGANHTKDKKSVKFFLPSEENLSDELGQLRQLLEHVIQRQDRLERSILDIKNELRKNNT</sequence>
<reference evidence="3 4" key="1">
    <citation type="journal article" date="2023" name="Elife">
        <title>Identification of key yeast species and microbe-microbe interactions impacting larval growth of Drosophila in the wild.</title>
        <authorList>
            <person name="Mure A."/>
            <person name="Sugiura Y."/>
            <person name="Maeda R."/>
            <person name="Honda K."/>
            <person name="Sakurai N."/>
            <person name="Takahashi Y."/>
            <person name="Watada M."/>
            <person name="Katoh T."/>
            <person name="Gotoh A."/>
            <person name="Gotoh Y."/>
            <person name="Taniguchi I."/>
            <person name="Nakamura K."/>
            <person name="Hayashi T."/>
            <person name="Katayama T."/>
            <person name="Uemura T."/>
            <person name="Hattori Y."/>
        </authorList>
    </citation>
    <scope>NUCLEOTIDE SEQUENCE [LARGE SCALE GENOMIC DNA]</scope>
    <source>
        <strain evidence="3 4">KH-74</strain>
    </source>
</reference>
<dbReference type="EMBL" id="BTGD01000005">
    <property type="protein sequence ID" value="GMM55588.1"/>
    <property type="molecule type" value="Genomic_DNA"/>
</dbReference>
<feature type="compositionally biased region" description="Basic and acidic residues" evidence="2">
    <location>
        <begin position="89"/>
        <end position="107"/>
    </location>
</feature>
<dbReference type="InterPro" id="IPR035260">
    <property type="entry name" value="Fin1"/>
</dbReference>
<feature type="coiled-coil region" evidence="1">
    <location>
        <begin position="116"/>
        <end position="191"/>
    </location>
</feature>
<comment type="caution">
    <text evidence="3">The sequence shown here is derived from an EMBL/GenBank/DDBJ whole genome shotgun (WGS) entry which is preliminary data.</text>
</comment>
<evidence type="ECO:0000256" key="1">
    <source>
        <dbReference type="SAM" id="Coils"/>
    </source>
</evidence>
<evidence type="ECO:0000256" key="2">
    <source>
        <dbReference type="SAM" id="MobiDB-lite"/>
    </source>
</evidence>
<dbReference type="Proteomes" id="UP001377567">
    <property type="component" value="Unassembled WGS sequence"/>
</dbReference>
<dbReference type="AlphaFoldDB" id="A0AAV5RYA1"/>
<accession>A0AAV5RYA1</accession>
<protein>
    <submittedName>
        <fullName evidence="3">Uncharacterized protein</fullName>
    </submittedName>
</protein>
<keyword evidence="1" id="KW-0175">Coiled coil</keyword>
<dbReference type="Pfam" id="PF17300">
    <property type="entry name" value="FIN1"/>
    <property type="match status" value="2"/>
</dbReference>
<feature type="compositionally biased region" description="Basic and acidic residues" evidence="2">
    <location>
        <begin position="1"/>
        <end position="11"/>
    </location>
</feature>
<proteinExistence type="predicted"/>
<organism evidence="3 4">
    <name type="scientific">Maudiozyma humilis</name>
    <name type="common">Sour dough yeast</name>
    <name type="synonym">Kazachstania humilis</name>
    <dbReference type="NCBI Taxonomy" id="51915"/>
    <lineage>
        <taxon>Eukaryota</taxon>
        <taxon>Fungi</taxon>
        <taxon>Dikarya</taxon>
        <taxon>Ascomycota</taxon>
        <taxon>Saccharomycotina</taxon>
        <taxon>Saccharomycetes</taxon>
        <taxon>Saccharomycetales</taxon>
        <taxon>Saccharomycetaceae</taxon>
        <taxon>Maudiozyma</taxon>
    </lineage>
</organism>
<feature type="region of interest" description="Disordered" evidence="2">
    <location>
        <begin position="1"/>
        <end position="23"/>
    </location>
</feature>
<evidence type="ECO:0000313" key="3">
    <source>
        <dbReference type="EMBL" id="GMM55588.1"/>
    </source>
</evidence>
<keyword evidence="4" id="KW-1185">Reference proteome</keyword>
<gene>
    <name evidence="3" type="ORF">DAKH74_022040</name>
</gene>
<name>A0AAV5RYA1_MAUHU</name>